<name>A0A7D6Z5P7_9NOCA</name>
<proteinExistence type="predicted"/>
<accession>A0A7D6Z5P7</accession>
<evidence type="ECO:0000313" key="3">
    <source>
        <dbReference type="Proteomes" id="UP000515512"/>
    </source>
</evidence>
<dbReference type="KEGG" id="nhu:H0264_16790"/>
<dbReference type="Proteomes" id="UP000515512">
    <property type="component" value="Chromosome"/>
</dbReference>
<organism evidence="2 3">
    <name type="scientific">Nocardia huaxiensis</name>
    <dbReference type="NCBI Taxonomy" id="2755382"/>
    <lineage>
        <taxon>Bacteria</taxon>
        <taxon>Bacillati</taxon>
        <taxon>Actinomycetota</taxon>
        <taxon>Actinomycetes</taxon>
        <taxon>Mycobacteriales</taxon>
        <taxon>Nocardiaceae</taxon>
        <taxon>Nocardia</taxon>
    </lineage>
</organism>
<sequence length="657" mass="68754">MILRALRVLKPRVHGVRRRPSLALLGLAAAVITVTAPVTAMAEPAEHALSLRSLGLGTALQFPGRVHEVTLTLPILPGLAPAAVVGTVQLPPTLSRGTLEARSGQRLLDRVNLPSDPRAPLRISLAGAEVKGDAVAVTLSSSLLPEPGICPEDWTGQPMTLTDAAVLYFGEEAQPTTVAEFLPAVLDRLTVYLPANPSKTESAAALQLVTAVTARYANRAVTIDIRRFDSGATLPDHPPAFLERQIAIQEADDAALRLAGGPAPLLTVSGDEKSMPVQMRLLTSDLARAALGTDATAIGLPAAPQLAPESTSLGALGQNQLSATAIGYVRVAFTIDQTRLGRPSQNVRINLYGNHTPLPETLNGQLSVAVGDRQIAAWPVDPSGQFAQWVSIPNELLSRTTTVTVTLQQAGLTHGCGLEQPVTLTIDPEGEVQSTLSAPPVPGGLGALPQALLPRVQVGLQTQDFTDTVRAARVLIALQRLTAVPLRPELVSFGDAAGGTLPAVLIAPGGAVPDSITLPLARSGDTLTIYGDDAYLKTTIDLSPPLNFGSLQATWNNQRTIVVATSTGAPEHLDRVLDWLVADPDRSFQLTGPVLLQAGDREPEFFDPADGPEGLAAAAPQDDGIPVARTVALVGGAVLLIGVLTGIAILLQRRRSH</sequence>
<gene>
    <name evidence="2" type="ORF">H0264_16790</name>
</gene>
<protein>
    <recommendedName>
        <fullName evidence="4">Cellulose synthase subunit</fullName>
    </recommendedName>
</protein>
<reference evidence="2 3" key="1">
    <citation type="submission" date="2020-07" db="EMBL/GenBank/DDBJ databases">
        <authorList>
            <person name="Zhuang K."/>
            <person name="Ran Y."/>
        </authorList>
    </citation>
    <scope>NUCLEOTIDE SEQUENCE [LARGE SCALE GENOMIC DNA]</scope>
    <source>
        <strain evidence="2 3">WCH-YHL-001</strain>
    </source>
</reference>
<keyword evidence="1" id="KW-0472">Membrane</keyword>
<evidence type="ECO:0008006" key="4">
    <source>
        <dbReference type="Google" id="ProtNLM"/>
    </source>
</evidence>
<keyword evidence="3" id="KW-1185">Reference proteome</keyword>
<keyword evidence="1" id="KW-1133">Transmembrane helix</keyword>
<evidence type="ECO:0000313" key="2">
    <source>
        <dbReference type="EMBL" id="QLY33666.1"/>
    </source>
</evidence>
<keyword evidence="1" id="KW-0812">Transmembrane</keyword>
<dbReference type="EMBL" id="CP059399">
    <property type="protein sequence ID" value="QLY33666.1"/>
    <property type="molecule type" value="Genomic_DNA"/>
</dbReference>
<evidence type="ECO:0000256" key="1">
    <source>
        <dbReference type="SAM" id="Phobius"/>
    </source>
</evidence>
<dbReference type="AlphaFoldDB" id="A0A7D6Z5P7"/>
<dbReference type="RefSeq" id="WP_181584830.1">
    <property type="nucleotide sequence ID" value="NZ_CP059399.1"/>
</dbReference>
<feature type="transmembrane region" description="Helical" evidence="1">
    <location>
        <begin position="631"/>
        <end position="651"/>
    </location>
</feature>